<dbReference type="EMBL" id="BRXX01000026">
    <property type="protein sequence ID" value="GMH83422.1"/>
    <property type="molecule type" value="Genomic_DNA"/>
</dbReference>
<gene>
    <name evidence="6" type="ORF">TrVE_jg1037</name>
</gene>
<feature type="domain" description="TauD/TfdA-like" evidence="5">
    <location>
        <begin position="114"/>
        <end position="396"/>
    </location>
</feature>
<keyword evidence="7" id="KW-1185">Reference proteome</keyword>
<dbReference type="InterPro" id="IPR003819">
    <property type="entry name" value="TauD/TfdA-like"/>
</dbReference>
<reference evidence="7" key="1">
    <citation type="journal article" date="2023" name="Commun. Biol.">
        <title>Genome analysis of Parmales, the sister group of diatoms, reveals the evolutionary specialization of diatoms from phago-mixotrophs to photoautotrophs.</title>
        <authorList>
            <person name="Ban H."/>
            <person name="Sato S."/>
            <person name="Yoshikawa S."/>
            <person name="Yamada K."/>
            <person name="Nakamura Y."/>
            <person name="Ichinomiya M."/>
            <person name="Sato N."/>
            <person name="Blanc-Mathieu R."/>
            <person name="Endo H."/>
            <person name="Kuwata A."/>
            <person name="Ogata H."/>
        </authorList>
    </citation>
    <scope>NUCLEOTIDE SEQUENCE [LARGE SCALE GENOMIC DNA]</scope>
    <source>
        <strain evidence="7">NIES 3699</strain>
    </source>
</reference>
<dbReference type="Proteomes" id="UP001165160">
    <property type="component" value="Unassembled WGS sequence"/>
</dbReference>
<dbReference type="Gene3D" id="3.60.130.10">
    <property type="entry name" value="Clavaminate synthase-like"/>
    <property type="match status" value="1"/>
</dbReference>
<organism evidence="6 7">
    <name type="scientific">Triparma verrucosa</name>
    <dbReference type="NCBI Taxonomy" id="1606542"/>
    <lineage>
        <taxon>Eukaryota</taxon>
        <taxon>Sar</taxon>
        <taxon>Stramenopiles</taxon>
        <taxon>Ochrophyta</taxon>
        <taxon>Bolidophyceae</taxon>
        <taxon>Parmales</taxon>
        <taxon>Triparmaceae</taxon>
        <taxon>Triparma</taxon>
    </lineage>
</organism>
<dbReference type="Pfam" id="PF02668">
    <property type="entry name" value="TauD"/>
    <property type="match status" value="1"/>
</dbReference>
<dbReference type="GO" id="GO:0016491">
    <property type="term" value="F:oxidoreductase activity"/>
    <property type="evidence" value="ECO:0007669"/>
    <property type="project" value="UniProtKB-KW"/>
</dbReference>
<dbReference type="InterPro" id="IPR050411">
    <property type="entry name" value="AlphaKG_dependent_hydroxylases"/>
</dbReference>
<keyword evidence="3" id="KW-0124">Carnitine biosynthesis</keyword>
<evidence type="ECO:0000256" key="2">
    <source>
        <dbReference type="ARBA" id="ARBA00005022"/>
    </source>
</evidence>
<name>A0A9W7B948_9STRA</name>
<dbReference type="GO" id="GO:0005739">
    <property type="term" value="C:mitochondrion"/>
    <property type="evidence" value="ECO:0007669"/>
    <property type="project" value="TreeGrafter"/>
</dbReference>
<evidence type="ECO:0000313" key="7">
    <source>
        <dbReference type="Proteomes" id="UP001165160"/>
    </source>
</evidence>
<accession>A0A9W7B948</accession>
<protein>
    <recommendedName>
        <fullName evidence="5">TauD/TfdA-like domain-containing protein</fullName>
    </recommendedName>
</protein>
<evidence type="ECO:0000256" key="3">
    <source>
        <dbReference type="ARBA" id="ARBA00022873"/>
    </source>
</evidence>
<evidence type="ECO:0000313" key="6">
    <source>
        <dbReference type="EMBL" id="GMH83422.1"/>
    </source>
</evidence>
<evidence type="ECO:0000256" key="4">
    <source>
        <dbReference type="ARBA" id="ARBA00023002"/>
    </source>
</evidence>
<comment type="caution">
    <text evidence="6">The sequence shown here is derived from an EMBL/GenBank/DDBJ whole genome shotgun (WGS) entry which is preliminary data.</text>
</comment>
<dbReference type="InterPro" id="IPR042098">
    <property type="entry name" value="TauD-like_sf"/>
</dbReference>
<comment type="pathway">
    <text evidence="2">Amine and polyamine biosynthesis; carnitine biosynthesis.</text>
</comment>
<sequence length="412" mass="46041">MSIDANRAENKASVPLQYLNELNPSYYDNNYQRTDVRIDELTGDKLGKKLLPNELHSNSESSAESSAAAAFTQEYIDAISKSHPISTTPPDLKTFKPPPITHWTGDTLDLDEITLDYEKVTTNESDASEALSNLYTHGLCLIKNTPSSESSIYDLSLLFTGPSKIPLSPSSSRDVYTSNSGPLRTLFGSTWSTTTNPTLQGSQTSHSDSAYTQSSLPLHTDSTYFSTPPGLQIFCMKTPASDKSGKSTYLDGFSATSLLKKKYPDSYDILKSTIFKYRYIDNETGWHLEAEGTIICVDGTSLEENVKSIRHNDLDRVGCLPPRGIRGDEVKVEEFYRKVEEALERWDEVINEEGRKVVVGLEEGDCMVVYNRRCMHGREAFNLKQEEEGRSIVGCYTGADELESRWRCLFTT</sequence>
<dbReference type="PANTHER" id="PTHR10696">
    <property type="entry name" value="GAMMA-BUTYROBETAINE HYDROXYLASE-RELATED"/>
    <property type="match status" value="1"/>
</dbReference>
<dbReference type="GO" id="GO:0045329">
    <property type="term" value="P:carnitine biosynthetic process"/>
    <property type="evidence" value="ECO:0007669"/>
    <property type="project" value="UniProtKB-KW"/>
</dbReference>
<dbReference type="SUPFAM" id="SSF51197">
    <property type="entry name" value="Clavaminate synthase-like"/>
    <property type="match status" value="1"/>
</dbReference>
<dbReference type="AlphaFoldDB" id="A0A9W7B948"/>
<evidence type="ECO:0000259" key="5">
    <source>
        <dbReference type="Pfam" id="PF02668"/>
    </source>
</evidence>
<proteinExistence type="predicted"/>
<comment type="cofactor">
    <cofactor evidence="1">
        <name>L-ascorbate</name>
        <dbReference type="ChEBI" id="CHEBI:38290"/>
    </cofactor>
</comment>
<keyword evidence="4" id="KW-0560">Oxidoreductase</keyword>
<evidence type="ECO:0000256" key="1">
    <source>
        <dbReference type="ARBA" id="ARBA00001961"/>
    </source>
</evidence>
<dbReference type="PANTHER" id="PTHR10696:SF51">
    <property type="entry name" value="TRIMETHYLLYSINE DIOXYGENASE, MITOCHONDRIAL"/>
    <property type="match status" value="1"/>
</dbReference>